<dbReference type="InterPro" id="IPR045069">
    <property type="entry name" value="MATE_euk"/>
</dbReference>
<dbReference type="EMBL" id="JBJUIK010000015">
    <property type="protein sequence ID" value="KAL3501139.1"/>
    <property type="molecule type" value="Genomic_DNA"/>
</dbReference>
<evidence type="ECO:0000256" key="4">
    <source>
        <dbReference type="ARBA" id="ARBA00022989"/>
    </source>
</evidence>
<dbReference type="Proteomes" id="UP001630127">
    <property type="component" value="Unassembled WGS sequence"/>
</dbReference>
<feature type="transmembrane region" description="Helical" evidence="6">
    <location>
        <begin position="411"/>
        <end position="431"/>
    </location>
</feature>
<evidence type="ECO:0000256" key="3">
    <source>
        <dbReference type="ARBA" id="ARBA00022692"/>
    </source>
</evidence>
<dbReference type="CDD" id="cd13132">
    <property type="entry name" value="MATE_eukaryotic"/>
    <property type="match status" value="1"/>
</dbReference>
<feature type="transmembrane region" description="Helical" evidence="6">
    <location>
        <begin position="255"/>
        <end position="277"/>
    </location>
</feature>
<evidence type="ECO:0000313" key="7">
    <source>
        <dbReference type="EMBL" id="KAL3501139.1"/>
    </source>
</evidence>
<accession>A0ABD2Y5P7</accession>
<keyword evidence="8" id="KW-1185">Reference proteome</keyword>
<feature type="transmembrane region" description="Helical" evidence="6">
    <location>
        <begin position="438"/>
        <end position="457"/>
    </location>
</feature>
<feature type="transmembrane region" description="Helical" evidence="6">
    <location>
        <begin position="219"/>
        <end position="243"/>
    </location>
</feature>
<feature type="transmembrane region" description="Helical" evidence="6">
    <location>
        <begin position="369"/>
        <end position="391"/>
    </location>
</feature>
<feature type="transmembrane region" description="Helical" evidence="6">
    <location>
        <begin position="189"/>
        <end position="207"/>
    </location>
</feature>
<dbReference type="InterPro" id="IPR002528">
    <property type="entry name" value="MATE_fam"/>
</dbReference>
<feature type="transmembrane region" description="Helical" evidence="6">
    <location>
        <begin position="469"/>
        <end position="493"/>
    </location>
</feature>
<gene>
    <name evidence="7" type="ORF">ACH5RR_035588</name>
</gene>
<feature type="transmembrane region" description="Helical" evidence="6">
    <location>
        <begin position="324"/>
        <end position="349"/>
    </location>
</feature>
<evidence type="ECO:0000313" key="8">
    <source>
        <dbReference type="Proteomes" id="UP001630127"/>
    </source>
</evidence>
<dbReference type="NCBIfam" id="TIGR00797">
    <property type="entry name" value="matE"/>
    <property type="match status" value="1"/>
</dbReference>
<evidence type="ECO:0000256" key="1">
    <source>
        <dbReference type="ARBA" id="ARBA00004141"/>
    </source>
</evidence>
<feature type="transmembrane region" description="Helical" evidence="6">
    <location>
        <begin position="152"/>
        <end position="169"/>
    </location>
</feature>
<comment type="subcellular location">
    <subcellularLocation>
        <location evidence="1">Membrane</location>
        <topology evidence="1">Multi-pass membrane protein</topology>
    </subcellularLocation>
</comment>
<comment type="similarity">
    <text evidence="2 6">Belongs to the multi antimicrobial extrusion (MATE) (TC 2.A.66.1) family.</text>
</comment>
<protein>
    <recommendedName>
        <fullName evidence="6">Protein DETOXIFICATION</fullName>
    </recommendedName>
    <alternativeName>
        <fullName evidence="6">Multidrug and toxic compound extrusion protein</fullName>
    </alternativeName>
</protein>
<evidence type="ECO:0000256" key="5">
    <source>
        <dbReference type="ARBA" id="ARBA00023136"/>
    </source>
</evidence>
<keyword evidence="5 6" id="KW-0472">Membrane</keyword>
<dbReference type="PANTHER" id="PTHR11206">
    <property type="entry name" value="MULTIDRUG RESISTANCE PROTEIN"/>
    <property type="match status" value="1"/>
</dbReference>
<sequence>MEDYEQPLLFNSNYCHDPMNQENNNYLISQREPCSIPSISLNETEISPINHGNISTADFLKEFYIELKKVWYLAGPSIFTSVCQYGLGAFTQIFAGQLGTVQLATISVENSVIAGFGYGILSGLGSALETLCGQAYGAKQYGMLGIYMQRSWFILNTVALPITFLFIFGTQVLKFLGQTPTISKEAGKFAMWMIPQQFAYAMMIPLTKFLQAQSRVMEMAIIAAIALCVHAFLGWFLILNLGWGLPGAALVLNGSWWFIALAQFLYVMAGSCGVAWPGFSWKALTNLSGFLKLSISSALMECLGMWQLMAVVLLAGHLKNAEVTVAALSICINILGWASMVGSGFNAAISVRVSNELGSGRSRAAKFSVMVVGVISTLFGLLFAFVLLLQRKQYPTLFSTDNEVKHLVYELTPYLGLSIIFACLPLNGVAAGAGWQNFVAYMNLGCYFIFGTPFGILMCYKFDMGVKGLWYGMLLGVFLQTIAVLLVISLANWKKEAYAAQERLKQLGGETQAQLPDDEN</sequence>
<comment type="caution">
    <text evidence="7">The sequence shown here is derived from an EMBL/GenBank/DDBJ whole genome shotgun (WGS) entry which is preliminary data.</text>
</comment>
<feature type="transmembrane region" description="Helical" evidence="6">
    <location>
        <begin position="298"/>
        <end position="318"/>
    </location>
</feature>
<proteinExistence type="inferred from homology"/>
<evidence type="ECO:0000256" key="6">
    <source>
        <dbReference type="RuleBase" id="RU004914"/>
    </source>
</evidence>
<name>A0ABD2Y5P7_9GENT</name>
<organism evidence="7 8">
    <name type="scientific">Cinchona calisaya</name>
    <dbReference type="NCBI Taxonomy" id="153742"/>
    <lineage>
        <taxon>Eukaryota</taxon>
        <taxon>Viridiplantae</taxon>
        <taxon>Streptophyta</taxon>
        <taxon>Embryophyta</taxon>
        <taxon>Tracheophyta</taxon>
        <taxon>Spermatophyta</taxon>
        <taxon>Magnoliopsida</taxon>
        <taxon>eudicotyledons</taxon>
        <taxon>Gunneridae</taxon>
        <taxon>Pentapetalae</taxon>
        <taxon>asterids</taxon>
        <taxon>lamiids</taxon>
        <taxon>Gentianales</taxon>
        <taxon>Rubiaceae</taxon>
        <taxon>Cinchonoideae</taxon>
        <taxon>Cinchoneae</taxon>
        <taxon>Cinchona</taxon>
    </lineage>
</organism>
<dbReference type="Pfam" id="PF01554">
    <property type="entry name" value="MatE"/>
    <property type="match status" value="2"/>
</dbReference>
<reference evidence="7 8" key="1">
    <citation type="submission" date="2024-11" db="EMBL/GenBank/DDBJ databases">
        <title>A near-complete genome assembly of Cinchona calisaya.</title>
        <authorList>
            <person name="Lian D.C."/>
            <person name="Zhao X.W."/>
            <person name="Wei L."/>
        </authorList>
    </citation>
    <scope>NUCLEOTIDE SEQUENCE [LARGE SCALE GENOMIC DNA]</scope>
    <source>
        <tissue evidence="7">Nenye</tissue>
    </source>
</reference>
<evidence type="ECO:0000256" key="2">
    <source>
        <dbReference type="ARBA" id="ARBA00010199"/>
    </source>
</evidence>
<keyword evidence="3 6" id="KW-0812">Transmembrane</keyword>
<keyword evidence="4 6" id="KW-1133">Transmembrane helix</keyword>
<dbReference type="AlphaFoldDB" id="A0ABD2Y5P7"/>
<dbReference type="GO" id="GO:0016020">
    <property type="term" value="C:membrane"/>
    <property type="evidence" value="ECO:0007669"/>
    <property type="project" value="UniProtKB-SubCell"/>
</dbReference>